<reference evidence="5 6" key="1">
    <citation type="submission" date="2013-12" db="EMBL/GenBank/DDBJ databases">
        <authorList>
            <person name="Stott M."/>
        </authorList>
    </citation>
    <scope>NUCLEOTIDE SEQUENCE [LARGE SCALE GENOMIC DNA]</scope>
    <source>
        <strain evidence="5 6">K22</strain>
    </source>
</reference>
<dbReference type="AlphaFoldDB" id="A0A0B6X3D9"/>
<accession>A0A0B6X3D9</accession>
<keyword evidence="5" id="KW-0645">Protease</keyword>
<proteinExistence type="inferred from homology"/>
<keyword evidence="5" id="KW-0121">Carboxypeptidase</keyword>
<dbReference type="InterPro" id="IPR000667">
    <property type="entry name" value="Peptidase_S13"/>
</dbReference>
<evidence type="ECO:0000256" key="1">
    <source>
        <dbReference type="ARBA" id="ARBA00006096"/>
    </source>
</evidence>
<gene>
    <name evidence="5" type="ORF">PYK22_02863</name>
</gene>
<dbReference type="Gene3D" id="3.40.710.10">
    <property type="entry name" value="DD-peptidase/beta-lactamase superfamily"/>
    <property type="match status" value="2"/>
</dbReference>
<dbReference type="EC" id="3.4.21.-" evidence="5"/>
<feature type="chain" id="PRO_5002123143" evidence="4">
    <location>
        <begin position="37"/>
        <end position="556"/>
    </location>
</feature>
<dbReference type="SUPFAM" id="SSF56601">
    <property type="entry name" value="beta-lactamase/transpeptidase-like"/>
    <property type="match status" value="1"/>
</dbReference>
<dbReference type="EMBL" id="CBXV010000008">
    <property type="protein sequence ID" value="CDM66825.1"/>
    <property type="molecule type" value="Genomic_DNA"/>
</dbReference>
<evidence type="ECO:0000313" key="6">
    <source>
        <dbReference type="Proteomes" id="UP000031518"/>
    </source>
</evidence>
<dbReference type="PANTHER" id="PTHR30023">
    <property type="entry name" value="D-ALANYL-D-ALANINE CARBOXYPEPTIDASE"/>
    <property type="match status" value="1"/>
</dbReference>
<keyword evidence="6" id="KW-1185">Reference proteome</keyword>
<feature type="signal peptide" evidence="4">
    <location>
        <begin position="1"/>
        <end position="36"/>
    </location>
</feature>
<dbReference type="STRING" id="454194.PYK22_02863"/>
<keyword evidence="2 5" id="KW-0378">Hydrolase</keyword>
<dbReference type="Proteomes" id="UP000031518">
    <property type="component" value="Unassembled WGS sequence"/>
</dbReference>
<dbReference type="Pfam" id="PF02113">
    <property type="entry name" value="Peptidase_S13"/>
    <property type="match status" value="1"/>
</dbReference>
<dbReference type="RefSeq" id="WP_060635702.1">
    <property type="nucleotide sequence ID" value="NZ_CBXV010000008.1"/>
</dbReference>
<dbReference type="PRINTS" id="PR00922">
    <property type="entry name" value="DADACBPTASE3"/>
</dbReference>
<feature type="compositionally biased region" description="Pro residues" evidence="3">
    <location>
        <begin position="60"/>
        <end position="71"/>
    </location>
</feature>
<protein>
    <submittedName>
        <fullName evidence="5">D-alanyl-D-alanine carboxypeptidase, serine-type, PBP4 family</fullName>
        <ecNumber evidence="5">3.4.16.4</ecNumber>
        <ecNumber evidence="5">3.4.21.-</ecNumber>
    </submittedName>
</protein>
<evidence type="ECO:0000256" key="4">
    <source>
        <dbReference type="SAM" id="SignalP"/>
    </source>
</evidence>
<organism evidence="5 6">
    <name type="scientific">Pyrinomonas methylaliphatogenes</name>
    <dbReference type="NCBI Taxonomy" id="454194"/>
    <lineage>
        <taxon>Bacteria</taxon>
        <taxon>Pseudomonadati</taxon>
        <taxon>Acidobacteriota</taxon>
        <taxon>Blastocatellia</taxon>
        <taxon>Blastocatellales</taxon>
        <taxon>Pyrinomonadaceae</taxon>
        <taxon>Pyrinomonas</taxon>
    </lineage>
</organism>
<sequence precursor="true">MDRERASEVGLGIKNRFRAKLALALIIALFSGTAPAQTPPPQDAVRARAVTQTQNAPQSAPVPSPMPSAPPHPAGFVPATTRTIGELRAAIEEILHQPELAPAQFAAKVVSLDTGRTLFELNADKFMQPASNMKLYTIAAALDRLGPDFRFTTSVYAQTRPDASGKIRGDLIIYGRGDPTFAARFYDGDYYRAIDELAEKIVAAGVRRIEGDLIADESYFDGIPFGSGWEVDDLQWYYGAEISALTINDNSLDLFVKPGKRAGEPGTVTTGPETSLLKIINRTVTAPRGARRKLYVYRPLGENTLEVGGALPEDDPGYTASVSISHPALLFASLLRSALEKRGVKIRGKTRTIDAYMRRTAPFDPSSLIEIAQRQSPPLGQIIAQTLKPSQNLYTELILRALGNATRIDPKQSSEEAGIEAVKQFLRKAGIDEDRVQMVDGSGLSRSNLVTATTTVQLLTYMSRHRYAQVFRDALPIAGVDGTLRNRMRGTAAEGNVRAKTGTINNAASLSGYVTTAAGERLVFSLIVNNLPREADARRVYLDAIAILLAMFAGRS</sequence>
<dbReference type="GO" id="GO:0000270">
    <property type="term" value="P:peptidoglycan metabolic process"/>
    <property type="evidence" value="ECO:0007669"/>
    <property type="project" value="TreeGrafter"/>
</dbReference>
<comment type="similarity">
    <text evidence="1">Belongs to the peptidase S13 family.</text>
</comment>
<evidence type="ECO:0000313" key="5">
    <source>
        <dbReference type="EMBL" id="CDM66825.1"/>
    </source>
</evidence>
<dbReference type="InterPro" id="IPR012338">
    <property type="entry name" value="Beta-lactam/transpept-like"/>
</dbReference>
<evidence type="ECO:0000256" key="2">
    <source>
        <dbReference type="ARBA" id="ARBA00022801"/>
    </source>
</evidence>
<feature type="region of interest" description="Disordered" evidence="3">
    <location>
        <begin position="35"/>
        <end position="71"/>
    </location>
</feature>
<dbReference type="Gene3D" id="3.50.80.20">
    <property type="entry name" value="D-Ala-D-Ala carboxypeptidase C, peptidase S13"/>
    <property type="match status" value="1"/>
</dbReference>
<dbReference type="NCBIfam" id="TIGR00666">
    <property type="entry name" value="PBP4"/>
    <property type="match status" value="1"/>
</dbReference>
<dbReference type="EC" id="3.4.16.4" evidence="5"/>
<dbReference type="GO" id="GO:0009002">
    <property type="term" value="F:serine-type D-Ala-D-Ala carboxypeptidase activity"/>
    <property type="evidence" value="ECO:0007669"/>
    <property type="project" value="UniProtKB-EC"/>
</dbReference>
<dbReference type="PANTHER" id="PTHR30023:SF0">
    <property type="entry name" value="PENICILLIN-SENSITIVE CARBOXYPEPTIDASE A"/>
    <property type="match status" value="1"/>
</dbReference>
<reference evidence="5 6" key="2">
    <citation type="submission" date="2015-01" db="EMBL/GenBank/DDBJ databases">
        <title>Complete genome sequence of Pyrinomonas methylaliphatogenes type strain K22T.</title>
        <authorList>
            <person name="Lee K.C.Y."/>
            <person name="Power J.F."/>
            <person name="Dunfield P.F."/>
            <person name="Morgan X.C."/>
            <person name="Huttenhower C."/>
            <person name="Stott M.B."/>
        </authorList>
    </citation>
    <scope>NUCLEOTIDE SEQUENCE [LARGE SCALE GENOMIC DNA]</scope>
    <source>
        <strain evidence="5 6">K22</strain>
    </source>
</reference>
<dbReference type="GO" id="GO:0006508">
    <property type="term" value="P:proteolysis"/>
    <property type="evidence" value="ECO:0007669"/>
    <property type="project" value="InterPro"/>
</dbReference>
<name>A0A0B6X3D9_9BACT</name>
<keyword evidence="4" id="KW-0732">Signal</keyword>
<evidence type="ECO:0000256" key="3">
    <source>
        <dbReference type="SAM" id="MobiDB-lite"/>
    </source>
</evidence>